<sequence length="140" mass="15162">MLLKSLEIIARCIITGTNIDTIGALEDILPIYMAERHDYTPSKIGLVYMVLVILRFAIASTTVPLVSAVDQKTCSMGESYAQSYALVVVSDSIGTLISPNVVTVLVPRIGFSYVCLILVALLVASDVGVFIPPTIVQFRR</sequence>
<dbReference type="Proteomes" id="UP001145114">
    <property type="component" value="Unassembled WGS sequence"/>
</dbReference>
<organism evidence="1 2">
    <name type="scientific">Spiromyces aspiralis</name>
    <dbReference type="NCBI Taxonomy" id="68401"/>
    <lineage>
        <taxon>Eukaryota</taxon>
        <taxon>Fungi</taxon>
        <taxon>Fungi incertae sedis</taxon>
        <taxon>Zoopagomycota</taxon>
        <taxon>Kickxellomycotina</taxon>
        <taxon>Kickxellomycetes</taxon>
        <taxon>Kickxellales</taxon>
        <taxon>Kickxellaceae</taxon>
        <taxon>Spiromyces</taxon>
    </lineage>
</organism>
<reference evidence="1" key="1">
    <citation type="submission" date="2022-06" db="EMBL/GenBank/DDBJ databases">
        <title>Phylogenomic reconstructions and comparative analyses of Kickxellomycotina fungi.</title>
        <authorList>
            <person name="Reynolds N.K."/>
            <person name="Stajich J.E."/>
            <person name="Barry K."/>
            <person name="Grigoriev I.V."/>
            <person name="Crous P."/>
            <person name="Smith M.E."/>
        </authorList>
    </citation>
    <scope>NUCLEOTIDE SEQUENCE</scope>
    <source>
        <strain evidence="1">RSA 2271</strain>
    </source>
</reference>
<evidence type="ECO:0000313" key="2">
    <source>
        <dbReference type="Proteomes" id="UP001145114"/>
    </source>
</evidence>
<accession>A0ACC1HQ98</accession>
<proteinExistence type="predicted"/>
<evidence type="ECO:0000313" key="1">
    <source>
        <dbReference type="EMBL" id="KAJ1678725.1"/>
    </source>
</evidence>
<dbReference type="EMBL" id="JAMZIH010000906">
    <property type="protein sequence ID" value="KAJ1678725.1"/>
    <property type="molecule type" value="Genomic_DNA"/>
</dbReference>
<comment type="caution">
    <text evidence="1">The sequence shown here is derived from an EMBL/GenBank/DDBJ whole genome shotgun (WGS) entry which is preliminary data.</text>
</comment>
<gene>
    <name evidence="1" type="ORF">EV182_003473</name>
</gene>
<keyword evidence="2" id="KW-1185">Reference proteome</keyword>
<protein>
    <submittedName>
        <fullName evidence="1">Uncharacterized protein</fullName>
    </submittedName>
</protein>
<name>A0ACC1HQ98_9FUNG</name>